<feature type="coiled-coil region" evidence="1">
    <location>
        <begin position="2"/>
        <end position="71"/>
    </location>
</feature>
<keyword evidence="4" id="KW-1185">Reference proteome</keyword>
<accession>A0A9W7D1B4</accession>
<feature type="region of interest" description="Disordered" evidence="2">
    <location>
        <begin position="147"/>
        <end position="334"/>
    </location>
</feature>
<feature type="compositionally biased region" description="Polar residues" evidence="2">
    <location>
        <begin position="252"/>
        <end position="261"/>
    </location>
</feature>
<reference evidence="3" key="1">
    <citation type="submission" date="2023-04" db="EMBL/GenBank/DDBJ databases">
        <title>Phytophthora fragariaefolia NBRC 109709.</title>
        <authorList>
            <person name="Ichikawa N."/>
            <person name="Sato H."/>
            <person name="Tonouchi N."/>
        </authorList>
    </citation>
    <scope>NUCLEOTIDE SEQUENCE</scope>
    <source>
        <strain evidence="3">NBRC 109709</strain>
    </source>
</reference>
<dbReference type="AlphaFoldDB" id="A0A9W7D1B4"/>
<feature type="compositionally biased region" description="Polar residues" evidence="2">
    <location>
        <begin position="90"/>
        <end position="104"/>
    </location>
</feature>
<dbReference type="OrthoDB" id="129892at2759"/>
<protein>
    <submittedName>
        <fullName evidence="3">Unnamed protein product</fullName>
    </submittedName>
</protein>
<proteinExistence type="predicted"/>
<evidence type="ECO:0000313" key="3">
    <source>
        <dbReference type="EMBL" id="GMF53487.1"/>
    </source>
</evidence>
<evidence type="ECO:0000313" key="4">
    <source>
        <dbReference type="Proteomes" id="UP001165121"/>
    </source>
</evidence>
<feature type="region of interest" description="Disordered" evidence="2">
    <location>
        <begin position="86"/>
        <end position="106"/>
    </location>
</feature>
<gene>
    <name evidence="3" type="ORF">Pfra01_002213000</name>
</gene>
<evidence type="ECO:0000256" key="2">
    <source>
        <dbReference type="SAM" id="MobiDB-lite"/>
    </source>
</evidence>
<dbReference type="EMBL" id="BSXT01003286">
    <property type="protein sequence ID" value="GMF53487.1"/>
    <property type="molecule type" value="Genomic_DNA"/>
</dbReference>
<name>A0A9W7D1B4_9STRA</name>
<evidence type="ECO:0000256" key="1">
    <source>
        <dbReference type="SAM" id="Coils"/>
    </source>
</evidence>
<sequence length="415" mass="44789">MIQDLRGQIDQQASDMADLNRRLDRVCQERDSAEAACDHLESEIRRAGDEIQDLQVSLADREREVDMVRDELSTTLNTLDRVRSALQRAESASSPISPNSTGHTATLRAERDAAFTEARRITASLDRTTADLRQATTDRDAARAEVLDLRNRSASPGPDQPPAKRSHSSPPPDRTPTSPPFDHADREGDSTGSGREASQKDSGGGTDQSSPDRSEIKDDGGGQHSPDRLPIREDVEEHHTPEPSESGHEDQGSSASNQSSEGEAETERSADSTDDEILAARSRSRSEVRRGSVPLGGANQPIDLSGTAGPSRLNSQDQPPPSPGSQHYAGQSPPRTRMILSTLTKRLVTAPGRLFSRKVRRTAVPVAGTEYRDDLITGAHVQDLLHVDSESGITSSLASLIVDFASFPFSVLGSD</sequence>
<feature type="compositionally biased region" description="Pro residues" evidence="2">
    <location>
        <begin position="169"/>
        <end position="179"/>
    </location>
</feature>
<organism evidence="3 4">
    <name type="scientific">Phytophthora fragariaefolia</name>
    <dbReference type="NCBI Taxonomy" id="1490495"/>
    <lineage>
        <taxon>Eukaryota</taxon>
        <taxon>Sar</taxon>
        <taxon>Stramenopiles</taxon>
        <taxon>Oomycota</taxon>
        <taxon>Peronosporomycetes</taxon>
        <taxon>Peronosporales</taxon>
        <taxon>Peronosporaceae</taxon>
        <taxon>Phytophthora</taxon>
    </lineage>
</organism>
<keyword evidence="1" id="KW-0175">Coiled coil</keyword>
<comment type="caution">
    <text evidence="3">The sequence shown here is derived from an EMBL/GenBank/DDBJ whole genome shotgun (WGS) entry which is preliminary data.</text>
</comment>
<feature type="compositionally biased region" description="Basic and acidic residues" evidence="2">
    <location>
        <begin position="210"/>
        <end position="251"/>
    </location>
</feature>
<dbReference type="Gene3D" id="1.20.5.340">
    <property type="match status" value="1"/>
</dbReference>
<dbReference type="Proteomes" id="UP001165121">
    <property type="component" value="Unassembled WGS sequence"/>
</dbReference>